<sequence length="91" mass="9837">MALRITLQDVESNQIHAIGHDAETSTLAIRFTSRKGGVVGPGSLYHYANFTAEDFAAFQAAESKGKHFGAHIKDQVAKYPFTKIDESALAA</sequence>
<protein>
    <submittedName>
        <fullName evidence="2">KTSC domain-containing protein</fullName>
    </submittedName>
</protein>
<evidence type="ECO:0000313" key="3">
    <source>
        <dbReference type="Proteomes" id="UP000636938"/>
    </source>
</evidence>
<feature type="domain" description="KTSC" evidence="1">
    <location>
        <begin position="11"/>
        <end position="75"/>
    </location>
</feature>
<name>A0A8X8K176_9GAMM</name>
<organism evidence="2 3">
    <name type="scientific">Stenotrophomonas lacuserhaii</name>
    <dbReference type="NCBI Taxonomy" id="2760084"/>
    <lineage>
        <taxon>Bacteria</taxon>
        <taxon>Pseudomonadati</taxon>
        <taxon>Pseudomonadota</taxon>
        <taxon>Gammaproteobacteria</taxon>
        <taxon>Lysobacterales</taxon>
        <taxon>Lysobacteraceae</taxon>
        <taxon>Stenotrophomonas</taxon>
    </lineage>
</organism>
<proteinExistence type="predicted"/>
<dbReference type="AlphaFoldDB" id="A0A8X8K176"/>
<gene>
    <name evidence="2" type="ORF">H9654_00515</name>
</gene>
<dbReference type="Pfam" id="PF13619">
    <property type="entry name" value="KTSC"/>
    <property type="match status" value="1"/>
</dbReference>
<dbReference type="RefSeq" id="WP_191768151.1">
    <property type="nucleotide sequence ID" value="NZ_JACSQS010000001.1"/>
</dbReference>
<evidence type="ECO:0000313" key="2">
    <source>
        <dbReference type="EMBL" id="MBD7952675.1"/>
    </source>
</evidence>
<comment type="caution">
    <text evidence="2">The sequence shown here is derived from an EMBL/GenBank/DDBJ whole genome shotgun (WGS) entry which is preliminary data.</text>
</comment>
<dbReference type="EMBL" id="JACSQS010000001">
    <property type="protein sequence ID" value="MBD7952675.1"/>
    <property type="molecule type" value="Genomic_DNA"/>
</dbReference>
<dbReference type="InterPro" id="IPR025309">
    <property type="entry name" value="KTSC_dom"/>
</dbReference>
<reference evidence="2 3" key="1">
    <citation type="submission" date="2020-08" db="EMBL/GenBank/DDBJ databases">
        <title>A Genomic Blueprint of the Chicken Gut Microbiome.</title>
        <authorList>
            <person name="Gilroy R."/>
            <person name="Ravi A."/>
            <person name="Getino M."/>
            <person name="Pursley I."/>
            <person name="Horton D.L."/>
            <person name="Alikhan N.-F."/>
            <person name="Baker D."/>
            <person name="Gharbi K."/>
            <person name="Hall N."/>
            <person name="Watson M."/>
            <person name="Adriaenssens E.M."/>
            <person name="Foster-Nyarko E."/>
            <person name="Jarju S."/>
            <person name="Secka A."/>
            <person name="Antonio M."/>
            <person name="Oren A."/>
            <person name="Chaudhuri R."/>
            <person name="La Ragione R.M."/>
            <person name="Hildebrand F."/>
            <person name="Pallen M.J."/>
        </authorList>
    </citation>
    <scope>NUCLEOTIDE SEQUENCE [LARGE SCALE GENOMIC DNA]</scope>
    <source>
        <strain evidence="2 3">Sa5BUN4</strain>
    </source>
</reference>
<evidence type="ECO:0000259" key="1">
    <source>
        <dbReference type="Pfam" id="PF13619"/>
    </source>
</evidence>
<dbReference type="Proteomes" id="UP000636938">
    <property type="component" value="Unassembled WGS sequence"/>
</dbReference>
<keyword evidence="3" id="KW-1185">Reference proteome</keyword>
<accession>A0A8X8K176</accession>